<keyword evidence="2" id="KW-0378">Hydrolase</keyword>
<evidence type="ECO:0000256" key="1">
    <source>
        <dbReference type="SAM" id="MobiDB-lite"/>
    </source>
</evidence>
<dbReference type="Pfam" id="PF08282">
    <property type="entry name" value="Hydrolase_3"/>
    <property type="match status" value="1"/>
</dbReference>
<organism evidence="2 3">
    <name type="scientific">Paenibacillus rigui</name>
    <dbReference type="NCBI Taxonomy" id="554312"/>
    <lineage>
        <taxon>Bacteria</taxon>
        <taxon>Bacillati</taxon>
        <taxon>Bacillota</taxon>
        <taxon>Bacilli</taxon>
        <taxon>Bacillales</taxon>
        <taxon>Paenibacillaceae</taxon>
        <taxon>Paenibacillus</taxon>
    </lineage>
</organism>
<evidence type="ECO:0000313" key="2">
    <source>
        <dbReference type="EMBL" id="OXM84039.1"/>
    </source>
</evidence>
<comment type="caution">
    <text evidence="2">The sequence shown here is derived from an EMBL/GenBank/DDBJ whole genome shotgun (WGS) entry which is preliminary data.</text>
</comment>
<dbReference type="SFLD" id="SFLDS00003">
    <property type="entry name" value="Haloacid_Dehalogenase"/>
    <property type="match status" value="1"/>
</dbReference>
<sequence>MREVNRILLVSDLDGTLLDTAQRISPENLEAIRRFREQGGIFTLATGRMEQSVIPFVQAMNLDVPVIVYNGARIYSPATGEVLYDRHLPLTQALWDQFLEQADDSIGIFLYRGGQVYTPYRNEIVEKHERKDRVPCHLLTDRTVFNDVTKVLLISDDLEKLKRYGQLVEDSGIANEMIYSEWNYLEVLPPDVSKGIALQELQRILNLEHAYTMAVGDNLNDLSMVRCANRGYAVENAHPDLKEAADELTVHHEQHAIAAIIQNYFHNKGANGHEYDLSGDGTDDGENGGQPD</sequence>
<dbReference type="GO" id="GO:0016791">
    <property type="term" value="F:phosphatase activity"/>
    <property type="evidence" value="ECO:0007669"/>
    <property type="project" value="TreeGrafter"/>
</dbReference>
<dbReference type="InterPro" id="IPR036412">
    <property type="entry name" value="HAD-like_sf"/>
</dbReference>
<evidence type="ECO:0000313" key="3">
    <source>
        <dbReference type="Proteomes" id="UP000215509"/>
    </source>
</evidence>
<dbReference type="InterPro" id="IPR006379">
    <property type="entry name" value="HAD-SF_hydro_IIB"/>
</dbReference>
<dbReference type="EMBL" id="NMQW01000035">
    <property type="protein sequence ID" value="OXM84039.1"/>
    <property type="molecule type" value="Genomic_DNA"/>
</dbReference>
<reference evidence="2 3" key="1">
    <citation type="submission" date="2017-07" db="EMBL/GenBank/DDBJ databases">
        <title>Genome sequencing and assembly of Paenibacillus rigui.</title>
        <authorList>
            <person name="Mayilraj S."/>
        </authorList>
    </citation>
    <scope>NUCLEOTIDE SEQUENCE [LARGE SCALE GENOMIC DNA]</scope>
    <source>
        <strain evidence="2 3">JCM 16352</strain>
    </source>
</reference>
<dbReference type="PANTHER" id="PTHR10000">
    <property type="entry name" value="PHOSPHOSERINE PHOSPHATASE"/>
    <property type="match status" value="1"/>
</dbReference>
<dbReference type="Gene3D" id="3.30.1240.10">
    <property type="match status" value="1"/>
</dbReference>
<dbReference type="NCBIfam" id="TIGR00099">
    <property type="entry name" value="Cof-subfamily"/>
    <property type="match status" value="1"/>
</dbReference>
<dbReference type="GO" id="GO:0000287">
    <property type="term" value="F:magnesium ion binding"/>
    <property type="evidence" value="ECO:0007669"/>
    <property type="project" value="TreeGrafter"/>
</dbReference>
<dbReference type="PANTHER" id="PTHR10000:SF8">
    <property type="entry name" value="HAD SUPERFAMILY HYDROLASE-LIKE, TYPE 3"/>
    <property type="match status" value="1"/>
</dbReference>
<dbReference type="GO" id="GO:0005829">
    <property type="term" value="C:cytosol"/>
    <property type="evidence" value="ECO:0007669"/>
    <property type="project" value="TreeGrafter"/>
</dbReference>
<dbReference type="NCBIfam" id="TIGR01484">
    <property type="entry name" value="HAD-SF-IIB"/>
    <property type="match status" value="1"/>
</dbReference>
<dbReference type="CDD" id="cd07516">
    <property type="entry name" value="HAD_Pase"/>
    <property type="match status" value="1"/>
</dbReference>
<proteinExistence type="predicted"/>
<dbReference type="SUPFAM" id="SSF56784">
    <property type="entry name" value="HAD-like"/>
    <property type="match status" value="1"/>
</dbReference>
<accession>A0A229UMB9</accession>
<protein>
    <submittedName>
        <fullName evidence="2">Hydrolase</fullName>
    </submittedName>
</protein>
<dbReference type="InterPro" id="IPR023214">
    <property type="entry name" value="HAD_sf"/>
</dbReference>
<dbReference type="AlphaFoldDB" id="A0A229UMB9"/>
<dbReference type="SFLD" id="SFLDG01140">
    <property type="entry name" value="C2.B:_Phosphomannomutase_and_P"/>
    <property type="match status" value="1"/>
</dbReference>
<dbReference type="Proteomes" id="UP000215509">
    <property type="component" value="Unassembled WGS sequence"/>
</dbReference>
<feature type="region of interest" description="Disordered" evidence="1">
    <location>
        <begin position="272"/>
        <end position="292"/>
    </location>
</feature>
<gene>
    <name evidence="2" type="ORF">CF651_22605</name>
</gene>
<dbReference type="OrthoDB" id="9790031at2"/>
<name>A0A229UMB9_9BACL</name>
<dbReference type="InterPro" id="IPR000150">
    <property type="entry name" value="Cof"/>
</dbReference>
<dbReference type="Gene3D" id="3.40.50.1000">
    <property type="entry name" value="HAD superfamily/HAD-like"/>
    <property type="match status" value="1"/>
</dbReference>
<keyword evidence="3" id="KW-1185">Reference proteome</keyword>